<dbReference type="Proteomes" id="UP000325211">
    <property type="component" value="Chromosome"/>
</dbReference>
<evidence type="ECO:0000313" key="2">
    <source>
        <dbReference type="EMBL" id="QES51706.1"/>
    </source>
</evidence>
<name>A0A5P2D9F3_STRVZ</name>
<organism evidence="2 3">
    <name type="scientific">Streptomyces venezuelae</name>
    <dbReference type="NCBI Taxonomy" id="54571"/>
    <lineage>
        <taxon>Bacteria</taxon>
        <taxon>Bacillati</taxon>
        <taxon>Actinomycetota</taxon>
        <taxon>Actinomycetes</taxon>
        <taxon>Kitasatosporales</taxon>
        <taxon>Streptomycetaceae</taxon>
        <taxon>Streptomyces</taxon>
    </lineage>
</organism>
<reference evidence="2 3" key="1">
    <citation type="submission" date="2018-05" db="EMBL/GenBank/DDBJ databases">
        <title>Streptomyces venezuelae.</title>
        <authorList>
            <person name="Kim W."/>
            <person name="Lee N."/>
            <person name="Cho B.-K."/>
        </authorList>
    </citation>
    <scope>NUCLEOTIDE SEQUENCE [LARGE SCALE GENOMIC DNA]</scope>
    <source>
        <strain evidence="2 3">ATCC 21782</strain>
    </source>
</reference>
<gene>
    <name evidence="2" type="ORF">DEJ50_31495</name>
</gene>
<evidence type="ECO:0000256" key="1">
    <source>
        <dbReference type="SAM" id="MobiDB-lite"/>
    </source>
</evidence>
<dbReference type="EMBL" id="CP029190">
    <property type="protein sequence ID" value="QES51706.1"/>
    <property type="molecule type" value="Genomic_DNA"/>
</dbReference>
<feature type="region of interest" description="Disordered" evidence="1">
    <location>
        <begin position="1"/>
        <end position="21"/>
    </location>
</feature>
<evidence type="ECO:0000313" key="3">
    <source>
        <dbReference type="Proteomes" id="UP000325211"/>
    </source>
</evidence>
<accession>A0A5P2D9F3</accession>
<sequence>MAAQPKPAAPSPSLVTPKAPAPAPATRLALSVSAPGGQLSLVRGGPAQEFGITLRNGNTRAYGHLLLAFQMEILLGRAGDVPASGDEFLLERRDPATGAWRTVPLRIANDVLPAAVLQGGTPLARDAVRTERFRLRALATGATGSTPLMVTLVDTDSDSRVGSLSLPHTTTRR</sequence>
<proteinExistence type="predicted"/>
<protein>
    <submittedName>
        <fullName evidence="2">Uncharacterized protein</fullName>
    </submittedName>
</protein>
<dbReference type="AlphaFoldDB" id="A0A5P2D9F3"/>